<dbReference type="AlphaFoldDB" id="A0AAF3F2Q5"/>
<accession>A0AAF3F2Q5</accession>
<dbReference type="WBParaSite" id="MBELARI_LOCUS19994">
    <property type="protein sequence ID" value="MBELARI_LOCUS19994"/>
    <property type="gene ID" value="MBELARI_LOCUS19994"/>
</dbReference>
<sequence length="72" mass="8888">MNLETPWGTLIRLTKERVQIFRDFVQQSERFTREDVKHEIRHHCSFFTEWSNVTKFADEPIDYFSEYAFQRV</sequence>
<reference evidence="2" key="1">
    <citation type="submission" date="2024-02" db="UniProtKB">
        <authorList>
            <consortium name="WormBaseParasite"/>
        </authorList>
    </citation>
    <scope>IDENTIFICATION</scope>
</reference>
<proteinExistence type="predicted"/>
<keyword evidence="1" id="KW-1185">Reference proteome</keyword>
<evidence type="ECO:0000313" key="2">
    <source>
        <dbReference type="WBParaSite" id="MBELARI_LOCUS19994"/>
    </source>
</evidence>
<organism evidence="1 2">
    <name type="scientific">Mesorhabditis belari</name>
    <dbReference type="NCBI Taxonomy" id="2138241"/>
    <lineage>
        <taxon>Eukaryota</taxon>
        <taxon>Metazoa</taxon>
        <taxon>Ecdysozoa</taxon>
        <taxon>Nematoda</taxon>
        <taxon>Chromadorea</taxon>
        <taxon>Rhabditida</taxon>
        <taxon>Rhabditina</taxon>
        <taxon>Rhabditomorpha</taxon>
        <taxon>Rhabditoidea</taxon>
        <taxon>Rhabditidae</taxon>
        <taxon>Mesorhabditinae</taxon>
        <taxon>Mesorhabditis</taxon>
    </lineage>
</organism>
<protein>
    <submittedName>
        <fullName evidence="2">Uncharacterized protein</fullName>
    </submittedName>
</protein>
<name>A0AAF3F2Q5_9BILA</name>
<dbReference type="Proteomes" id="UP000887575">
    <property type="component" value="Unassembled WGS sequence"/>
</dbReference>
<evidence type="ECO:0000313" key="1">
    <source>
        <dbReference type="Proteomes" id="UP000887575"/>
    </source>
</evidence>